<accession>A0A821I9D9</accession>
<dbReference type="AlphaFoldDB" id="A0A821I9D9"/>
<proteinExistence type="predicted"/>
<protein>
    <submittedName>
        <fullName evidence="2">Uncharacterized protein</fullName>
    </submittedName>
</protein>
<feature type="transmembrane region" description="Helical" evidence="1">
    <location>
        <begin position="6"/>
        <end position="26"/>
    </location>
</feature>
<sequence>MFFIVHIIYITLLYPVITSLQINLAFTNQLNDSKNNIKYQHNCLYGDASISRQNGPYEIIAYCADESLLKWKIQPNSEEQRFTFEELRRQNITSHQLYLWSALGVHQLQLKSSAELSEKAVRTFFR</sequence>
<dbReference type="Proteomes" id="UP000663862">
    <property type="component" value="Unassembled WGS sequence"/>
</dbReference>
<comment type="caution">
    <text evidence="2">The sequence shown here is derived from an EMBL/GenBank/DDBJ whole genome shotgun (WGS) entry which is preliminary data.</text>
</comment>
<keyword evidence="1" id="KW-0472">Membrane</keyword>
<keyword evidence="1" id="KW-0812">Transmembrane</keyword>
<evidence type="ECO:0000313" key="3">
    <source>
        <dbReference type="Proteomes" id="UP000663862"/>
    </source>
</evidence>
<name>A0A821I9D9_9BILA</name>
<organism evidence="2 3">
    <name type="scientific">Rotaria socialis</name>
    <dbReference type="NCBI Taxonomy" id="392032"/>
    <lineage>
        <taxon>Eukaryota</taxon>
        <taxon>Metazoa</taxon>
        <taxon>Spiralia</taxon>
        <taxon>Gnathifera</taxon>
        <taxon>Rotifera</taxon>
        <taxon>Eurotatoria</taxon>
        <taxon>Bdelloidea</taxon>
        <taxon>Philodinida</taxon>
        <taxon>Philodinidae</taxon>
        <taxon>Rotaria</taxon>
    </lineage>
</organism>
<reference evidence="2" key="1">
    <citation type="submission" date="2021-02" db="EMBL/GenBank/DDBJ databases">
        <authorList>
            <person name="Nowell W R."/>
        </authorList>
    </citation>
    <scope>NUCLEOTIDE SEQUENCE</scope>
</reference>
<feature type="non-terminal residue" evidence="2">
    <location>
        <position position="126"/>
    </location>
</feature>
<dbReference type="EMBL" id="CAJOBQ010009340">
    <property type="protein sequence ID" value="CAF4698123.1"/>
    <property type="molecule type" value="Genomic_DNA"/>
</dbReference>
<evidence type="ECO:0000313" key="2">
    <source>
        <dbReference type="EMBL" id="CAF4698123.1"/>
    </source>
</evidence>
<keyword evidence="1" id="KW-1133">Transmembrane helix</keyword>
<evidence type="ECO:0000256" key="1">
    <source>
        <dbReference type="SAM" id="Phobius"/>
    </source>
</evidence>
<gene>
    <name evidence="2" type="ORF">TSG867_LOCUS33197</name>
</gene>